<dbReference type="EMBL" id="MKHE01000023">
    <property type="protein sequence ID" value="OWK03317.1"/>
    <property type="molecule type" value="Genomic_DNA"/>
</dbReference>
<evidence type="ECO:0000256" key="3">
    <source>
        <dbReference type="SAM" id="MobiDB-lite"/>
    </source>
</evidence>
<feature type="domain" description="Core Histone H2A/H2B/H3" evidence="4">
    <location>
        <begin position="85"/>
        <end position="131"/>
    </location>
</feature>
<gene>
    <name evidence="5" type="ORF">Celaphus_00007429</name>
</gene>
<evidence type="ECO:0000259" key="4">
    <source>
        <dbReference type="Pfam" id="PF00125"/>
    </source>
</evidence>
<dbReference type="PANTHER" id="PTHR45810:SF14">
    <property type="entry name" value="CENTROMERE PROTEIN A"/>
    <property type="match status" value="1"/>
</dbReference>
<comment type="similarity">
    <text evidence="1">Belongs to the histone H3 family.</text>
</comment>
<dbReference type="PANTHER" id="PTHR45810">
    <property type="entry name" value="HISTONE H3.2"/>
    <property type="match status" value="1"/>
</dbReference>
<dbReference type="Gene3D" id="1.10.20.10">
    <property type="entry name" value="Histone, subunit A"/>
    <property type="match status" value="1"/>
</dbReference>
<dbReference type="Pfam" id="PF00125">
    <property type="entry name" value="Histone"/>
    <property type="match status" value="1"/>
</dbReference>
<proteinExistence type="inferred from homology"/>
<organism evidence="5 6">
    <name type="scientific">Cervus elaphus hippelaphus</name>
    <name type="common">European red deer</name>
    <dbReference type="NCBI Taxonomy" id="46360"/>
    <lineage>
        <taxon>Eukaryota</taxon>
        <taxon>Metazoa</taxon>
        <taxon>Chordata</taxon>
        <taxon>Craniata</taxon>
        <taxon>Vertebrata</taxon>
        <taxon>Euteleostomi</taxon>
        <taxon>Mammalia</taxon>
        <taxon>Eutheria</taxon>
        <taxon>Laurasiatheria</taxon>
        <taxon>Artiodactyla</taxon>
        <taxon>Ruminantia</taxon>
        <taxon>Pecora</taxon>
        <taxon>Cervidae</taxon>
        <taxon>Cervinae</taxon>
        <taxon>Cervus</taxon>
    </lineage>
</organism>
<evidence type="ECO:0000313" key="6">
    <source>
        <dbReference type="Proteomes" id="UP000242450"/>
    </source>
</evidence>
<dbReference type="InterPro" id="IPR007125">
    <property type="entry name" value="H2A/H2B/H3"/>
</dbReference>
<keyword evidence="2" id="KW-0488">Methylation</keyword>
<dbReference type="SUPFAM" id="SSF47113">
    <property type="entry name" value="Histone-fold"/>
    <property type="match status" value="1"/>
</dbReference>
<dbReference type="InterPro" id="IPR009072">
    <property type="entry name" value="Histone-fold"/>
</dbReference>
<name>A0A212CBE4_CEREH</name>
<comment type="caution">
    <text evidence="5">The sequence shown here is derived from an EMBL/GenBank/DDBJ whole genome shotgun (WGS) entry which is preliminary data.</text>
</comment>
<evidence type="ECO:0000256" key="2">
    <source>
        <dbReference type="ARBA" id="ARBA00022481"/>
    </source>
</evidence>
<dbReference type="GO" id="GO:0000786">
    <property type="term" value="C:nucleosome"/>
    <property type="evidence" value="ECO:0007669"/>
    <property type="project" value="InterPro"/>
</dbReference>
<dbReference type="AlphaFoldDB" id="A0A212CBE4"/>
<dbReference type="SMART" id="SM00428">
    <property type="entry name" value="H3"/>
    <property type="match status" value="1"/>
</dbReference>
<reference evidence="5 6" key="1">
    <citation type="journal article" date="2018" name="Mol. Genet. Genomics">
        <title>The red deer Cervus elaphus genome CerEla1.0: sequencing, annotating, genes, and chromosomes.</title>
        <authorList>
            <person name="Bana N.A."/>
            <person name="Nyiri A."/>
            <person name="Nagy J."/>
            <person name="Frank K."/>
            <person name="Nagy T."/>
            <person name="Steger V."/>
            <person name="Schiller M."/>
            <person name="Lakatos P."/>
            <person name="Sugar L."/>
            <person name="Horn P."/>
            <person name="Barta E."/>
            <person name="Orosz L."/>
        </authorList>
    </citation>
    <scope>NUCLEOTIDE SEQUENCE [LARGE SCALE GENOMIC DNA]</scope>
    <source>
        <strain evidence="5">Hungarian</strain>
    </source>
</reference>
<protein>
    <recommendedName>
        <fullName evidence="4">Core Histone H2A/H2B/H3 domain-containing protein</fullName>
    </recommendedName>
</protein>
<dbReference type="Proteomes" id="UP000242450">
    <property type="component" value="Chromosome 23"/>
</dbReference>
<dbReference type="OrthoDB" id="842664at2759"/>
<dbReference type="GO" id="GO:0046982">
    <property type="term" value="F:protein heterodimerization activity"/>
    <property type="evidence" value="ECO:0007669"/>
    <property type="project" value="InterPro"/>
</dbReference>
<feature type="region of interest" description="Disordered" evidence="3">
    <location>
        <begin position="1"/>
        <end position="67"/>
    </location>
</feature>
<dbReference type="PRINTS" id="PR00622">
    <property type="entry name" value="HISTONEH3"/>
</dbReference>
<evidence type="ECO:0000256" key="1">
    <source>
        <dbReference type="ARBA" id="ARBA00010343"/>
    </source>
</evidence>
<sequence>KEPRGRNTPVRARHARNTQGRPLPPPNRRPVSRSVLQSTGSQETCAPAADRSASEGHTPAAKKEPLLPPATLQEKYVIFIRGVDFSWQTLLALQEEAEVFLVPLFQDACLLSLHTGCLTLSSKDAQLAGRIRVIQEGLS</sequence>
<accession>A0A212CBE4</accession>
<dbReference type="InterPro" id="IPR000164">
    <property type="entry name" value="Histone_H3/CENP-A"/>
</dbReference>
<feature type="non-terminal residue" evidence="5">
    <location>
        <position position="1"/>
    </location>
</feature>
<dbReference type="GO" id="GO:0030527">
    <property type="term" value="F:structural constituent of chromatin"/>
    <property type="evidence" value="ECO:0007669"/>
    <property type="project" value="InterPro"/>
</dbReference>
<keyword evidence="6" id="KW-1185">Reference proteome</keyword>
<dbReference type="GO" id="GO:0003677">
    <property type="term" value="F:DNA binding"/>
    <property type="evidence" value="ECO:0007669"/>
    <property type="project" value="InterPro"/>
</dbReference>
<evidence type="ECO:0000313" key="5">
    <source>
        <dbReference type="EMBL" id="OWK03317.1"/>
    </source>
</evidence>